<organism evidence="1 2">
    <name type="scientific">Mumia zhuanghuii</name>
    <dbReference type="NCBI Taxonomy" id="2585211"/>
    <lineage>
        <taxon>Bacteria</taxon>
        <taxon>Bacillati</taxon>
        <taxon>Actinomycetota</taxon>
        <taxon>Actinomycetes</taxon>
        <taxon>Propionibacteriales</taxon>
        <taxon>Nocardioidaceae</taxon>
        <taxon>Mumia</taxon>
    </lineage>
</organism>
<proteinExistence type="predicted"/>
<reference evidence="1 2" key="1">
    <citation type="submission" date="2019-05" db="EMBL/GenBank/DDBJ databases">
        <title>Mumia sp. nov., isolated from the intestinal contents of plateau pika (Ochotona curzoniae) in the Qinghai-Tibet plateau of China.</title>
        <authorList>
            <person name="Tian Z."/>
        </authorList>
    </citation>
    <scope>NUCLEOTIDE SEQUENCE [LARGE SCALE GENOMIC DNA]</scope>
    <source>
        <strain evidence="2">527</strain>
    </source>
</reference>
<dbReference type="RefSeq" id="WP_139106896.1">
    <property type="nucleotide sequence ID" value="NZ_VDFR01000137.1"/>
</dbReference>
<gene>
    <name evidence="1" type="ORF">FHE65_26205</name>
</gene>
<dbReference type="EMBL" id="VDFR01000137">
    <property type="protein sequence ID" value="TNC36446.1"/>
    <property type="molecule type" value="Genomic_DNA"/>
</dbReference>
<sequence>MLACSVVCRALERGLDALPRERREVVPSVAGVEPPALGMPRTCRDLQARRQQRAKVRAHVHACLGLRQQQRVHDAPGVDALARLPTPGRAARPAAALGSALADAQLEPVVPTLGQRLVQLQRRLQEPPRLQLRVPLATRLDA</sequence>
<dbReference type="Proteomes" id="UP000306740">
    <property type="component" value="Unassembled WGS sequence"/>
</dbReference>
<dbReference type="AlphaFoldDB" id="A0A5C4MG69"/>
<evidence type="ECO:0000313" key="1">
    <source>
        <dbReference type="EMBL" id="TNC36446.1"/>
    </source>
</evidence>
<protein>
    <submittedName>
        <fullName evidence="1">Uncharacterized protein</fullName>
    </submittedName>
</protein>
<name>A0A5C4MG69_9ACTN</name>
<accession>A0A5C4MG69</accession>
<comment type="caution">
    <text evidence="1">The sequence shown here is derived from an EMBL/GenBank/DDBJ whole genome shotgun (WGS) entry which is preliminary data.</text>
</comment>
<evidence type="ECO:0000313" key="2">
    <source>
        <dbReference type="Proteomes" id="UP000306740"/>
    </source>
</evidence>